<sequence length="57" mass="5995">MIQVVNHPNPPLRLVLGADMLEVIHAKLGTVAADLADWKDVSIDTAFEGVAVSVISG</sequence>
<dbReference type="EMBL" id="WVIE01000017">
    <property type="protein sequence ID" value="NDJ18558.1"/>
    <property type="molecule type" value="Genomic_DNA"/>
</dbReference>
<comment type="caution">
    <text evidence="1">The sequence shown here is derived from an EMBL/GenBank/DDBJ whole genome shotgun (WGS) entry which is preliminary data.</text>
</comment>
<evidence type="ECO:0000313" key="1">
    <source>
        <dbReference type="EMBL" id="NDJ18558.1"/>
    </source>
</evidence>
<proteinExistence type="predicted"/>
<evidence type="ECO:0000313" key="2">
    <source>
        <dbReference type="Proteomes" id="UP000646053"/>
    </source>
</evidence>
<name>A0A8J8CJ25_9CYAN</name>
<keyword evidence="2" id="KW-1185">Reference proteome</keyword>
<gene>
    <name evidence="1" type="ORF">GS601_14870</name>
</gene>
<accession>A0A8J8CJ25</accession>
<reference evidence="1" key="1">
    <citation type="submission" date="2019-12" db="EMBL/GenBank/DDBJ databases">
        <title>High-Quality draft genome sequences of three cyanobacteria isolated from the limestone walls of the Old Cathedral of Coimbra.</title>
        <authorList>
            <person name="Tiago I."/>
            <person name="Soares F."/>
            <person name="Portugal A."/>
        </authorList>
    </citation>
    <scope>NUCLEOTIDE SEQUENCE</scope>
    <source>
        <strain evidence="1">A</strain>
    </source>
</reference>
<dbReference type="AlphaFoldDB" id="A0A8J8CJ25"/>
<dbReference type="Proteomes" id="UP000646053">
    <property type="component" value="Unassembled WGS sequence"/>
</dbReference>
<organism evidence="1 2">
    <name type="scientific">Myxacorys almedinensis A</name>
    <dbReference type="NCBI Taxonomy" id="2690445"/>
    <lineage>
        <taxon>Bacteria</taxon>
        <taxon>Bacillati</taxon>
        <taxon>Cyanobacteriota</taxon>
        <taxon>Cyanophyceae</taxon>
        <taxon>Leptolyngbyales</taxon>
        <taxon>Leptolyngbyaceae</taxon>
        <taxon>Myxacorys</taxon>
        <taxon>Myxacorys almedinensis</taxon>
    </lineage>
</organism>
<protein>
    <submittedName>
        <fullName evidence="1">Uncharacterized protein</fullName>
    </submittedName>
</protein>